<dbReference type="Pfam" id="PF00672">
    <property type="entry name" value="HAMP"/>
    <property type="match status" value="1"/>
</dbReference>
<dbReference type="PROSITE" id="PS50112">
    <property type="entry name" value="PAS"/>
    <property type="match status" value="1"/>
</dbReference>
<organism evidence="14">
    <name type="scientific">Planktothrix agardhii</name>
    <name type="common">Oscillatoria agardhii</name>
    <dbReference type="NCBI Taxonomy" id="1160"/>
    <lineage>
        <taxon>Bacteria</taxon>
        <taxon>Bacillati</taxon>
        <taxon>Cyanobacteriota</taxon>
        <taxon>Cyanophyceae</taxon>
        <taxon>Oscillatoriophycideae</taxon>
        <taxon>Oscillatoriales</taxon>
        <taxon>Microcoleaceae</taxon>
        <taxon>Planktothrix</taxon>
    </lineage>
</organism>
<dbReference type="SMART" id="SM00091">
    <property type="entry name" value="PAS"/>
    <property type="match status" value="1"/>
</dbReference>
<reference evidence="13" key="2">
    <citation type="submission" date="2020-09" db="EMBL/GenBank/DDBJ databases">
        <authorList>
            <person name="Blom J."/>
        </authorList>
    </citation>
    <scope>NUCLEOTIDE SEQUENCE</scope>
    <source>
        <strain evidence="13">No.66</strain>
    </source>
</reference>
<dbReference type="InterPro" id="IPR004358">
    <property type="entry name" value="Sig_transdc_His_kin-like_C"/>
</dbReference>
<dbReference type="Pfam" id="PF02518">
    <property type="entry name" value="HATPase_c"/>
    <property type="match status" value="1"/>
</dbReference>
<evidence type="ECO:0000259" key="12">
    <source>
        <dbReference type="PROSITE" id="PS50885"/>
    </source>
</evidence>
<reference evidence="14" key="1">
    <citation type="submission" date="2015-09" db="EMBL/GenBank/DDBJ databases">
        <authorList>
            <person name="Jackson K.R."/>
            <person name="Lunt B.L."/>
            <person name="Fisher J.N.B."/>
            <person name="Gardner A.V."/>
            <person name="Bailey M.E."/>
            <person name="Deus L.M."/>
            <person name="Earl A.S."/>
            <person name="Gibby P.D."/>
            <person name="Hartmann K.A."/>
            <person name="Liu J.E."/>
            <person name="Manci A.M."/>
            <person name="Nielsen D.A."/>
            <person name="Solomon M.B."/>
            <person name="Breakwell D.P."/>
            <person name="Burnett S.H."/>
            <person name="Grose J.H."/>
        </authorList>
    </citation>
    <scope>NUCLEOTIDE SEQUENCE</scope>
    <source>
        <strain evidence="14">7805</strain>
    </source>
</reference>
<dbReference type="InterPro" id="IPR003661">
    <property type="entry name" value="HisK_dim/P_dom"/>
</dbReference>
<keyword evidence="4" id="KW-0597">Phosphoprotein</keyword>
<dbReference type="CDD" id="cd06225">
    <property type="entry name" value="HAMP"/>
    <property type="match status" value="1"/>
</dbReference>
<dbReference type="Gene3D" id="3.30.450.20">
    <property type="entry name" value="PAS domain"/>
    <property type="match status" value="1"/>
</dbReference>
<dbReference type="GO" id="GO:0006355">
    <property type="term" value="P:regulation of DNA-templated transcription"/>
    <property type="evidence" value="ECO:0007669"/>
    <property type="project" value="InterPro"/>
</dbReference>
<evidence type="ECO:0000256" key="2">
    <source>
        <dbReference type="ARBA" id="ARBA00004370"/>
    </source>
</evidence>
<dbReference type="Gene3D" id="1.10.287.130">
    <property type="match status" value="1"/>
</dbReference>
<evidence type="ECO:0000256" key="8">
    <source>
        <dbReference type="SAM" id="Coils"/>
    </source>
</evidence>
<dbReference type="GO" id="GO:0000155">
    <property type="term" value="F:phosphorelay sensor kinase activity"/>
    <property type="evidence" value="ECO:0007669"/>
    <property type="project" value="InterPro"/>
</dbReference>
<dbReference type="InterPro" id="IPR036097">
    <property type="entry name" value="HisK_dim/P_sf"/>
</dbReference>
<feature type="transmembrane region" description="Helical" evidence="9">
    <location>
        <begin position="213"/>
        <end position="234"/>
    </location>
</feature>
<keyword evidence="8" id="KW-0175">Coiled coil</keyword>
<dbReference type="SMART" id="SM00304">
    <property type="entry name" value="HAMP"/>
    <property type="match status" value="1"/>
</dbReference>
<evidence type="ECO:0000256" key="5">
    <source>
        <dbReference type="ARBA" id="ARBA00022679"/>
    </source>
</evidence>
<gene>
    <name evidence="14" type="primary">dspA</name>
    <name evidence="13" type="ORF">PANO66_00256</name>
    <name evidence="14" type="ORF">PLAM_4078</name>
</gene>
<evidence type="ECO:0000313" key="13">
    <source>
        <dbReference type="EMBL" id="CAD5914210.1"/>
    </source>
</evidence>
<evidence type="ECO:0000256" key="7">
    <source>
        <dbReference type="ARBA" id="ARBA00023012"/>
    </source>
</evidence>
<dbReference type="GO" id="GO:0016020">
    <property type="term" value="C:membrane"/>
    <property type="evidence" value="ECO:0007669"/>
    <property type="project" value="UniProtKB-SubCell"/>
</dbReference>
<dbReference type="Pfam" id="PF00989">
    <property type="entry name" value="PAS"/>
    <property type="match status" value="1"/>
</dbReference>
<keyword evidence="9" id="KW-0472">Membrane</keyword>
<keyword evidence="7" id="KW-0902">Two-component regulatory system</keyword>
<dbReference type="Proteomes" id="UP001153761">
    <property type="component" value="Chromosome"/>
</dbReference>
<dbReference type="InterPro" id="IPR035965">
    <property type="entry name" value="PAS-like_dom_sf"/>
</dbReference>
<dbReference type="InterPro" id="IPR000014">
    <property type="entry name" value="PAS"/>
</dbReference>
<dbReference type="PROSITE" id="PS50885">
    <property type="entry name" value="HAMP"/>
    <property type="match status" value="1"/>
</dbReference>
<comment type="subcellular location">
    <subcellularLocation>
        <location evidence="2">Membrane</location>
    </subcellularLocation>
</comment>
<feature type="coiled-coil region" evidence="8">
    <location>
        <begin position="275"/>
        <end position="302"/>
    </location>
</feature>
<comment type="catalytic activity">
    <reaction evidence="1">
        <text>ATP + protein L-histidine = ADP + protein N-phospho-L-histidine.</text>
        <dbReference type="EC" id="2.7.13.3"/>
    </reaction>
</comment>
<dbReference type="PANTHER" id="PTHR43711">
    <property type="entry name" value="TWO-COMPONENT HISTIDINE KINASE"/>
    <property type="match status" value="1"/>
</dbReference>
<dbReference type="InterPro" id="IPR013767">
    <property type="entry name" value="PAS_fold"/>
</dbReference>
<feature type="transmembrane region" description="Helical" evidence="9">
    <location>
        <begin position="40"/>
        <end position="60"/>
    </location>
</feature>
<dbReference type="CDD" id="cd00130">
    <property type="entry name" value="PAS"/>
    <property type="match status" value="1"/>
</dbReference>
<feature type="domain" description="HAMP" evidence="12">
    <location>
        <begin position="234"/>
        <end position="286"/>
    </location>
</feature>
<keyword evidence="6" id="KW-0418">Kinase</keyword>
<accession>A0A1J1JP07</accession>
<dbReference type="NCBIfam" id="TIGR00229">
    <property type="entry name" value="sensory_box"/>
    <property type="match status" value="1"/>
</dbReference>
<dbReference type="SUPFAM" id="SSF158472">
    <property type="entry name" value="HAMP domain-like"/>
    <property type="match status" value="1"/>
</dbReference>
<evidence type="ECO:0000256" key="6">
    <source>
        <dbReference type="ARBA" id="ARBA00022777"/>
    </source>
</evidence>
<dbReference type="InterPro" id="IPR005467">
    <property type="entry name" value="His_kinase_dom"/>
</dbReference>
<keyword evidence="5 14" id="KW-0808">Transferase</keyword>
<evidence type="ECO:0000256" key="3">
    <source>
        <dbReference type="ARBA" id="ARBA00012438"/>
    </source>
</evidence>
<name>A0A1J1JP07_PLAAG</name>
<proteinExistence type="predicted"/>
<dbReference type="EMBL" id="LO018304">
    <property type="protein sequence ID" value="CUM62044.1"/>
    <property type="molecule type" value="Genomic_DNA"/>
</dbReference>
<keyword evidence="9" id="KW-0812">Transmembrane</keyword>
<feature type="domain" description="PAS" evidence="11">
    <location>
        <begin position="295"/>
        <end position="369"/>
    </location>
</feature>
<evidence type="ECO:0000259" key="10">
    <source>
        <dbReference type="PROSITE" id="PS50109"/>
    </source>
</evidence>
<dbReference type="PRINTS" id="PR00344">
    <property type="entry name" value="BCTRLSENSOR"/>
</dbReference>
<dbReference type="SUPFAM" id="SSF55785">
    <property type="entry name" value="PYP-like sensor domain (PAS domain)"/>
    <property type="match status" value="1"/>
</dbReference>
<dbReference type="InterPro" id="IPR003594">
    <property type="entry name" value="HATPase_dom"/>
</dbReference>
<dbReference type="PROSITE" id="PS50109">
    <property type="entry name" value="HIS_KIN"/>
    <property type="match status" value="1"/>
</dbReference>
<dbReference type="InterPro" id="IPR050736">
    <property type="entry name" value="Sensor_HK_Regulatory"/>
</dbReference>
<dbReference type="Gene3D" id="3.30.565.10">
    <property type="entry name" value="Histidine kinase-like ATPase, C-terminal domain"/>
    <property type="match status" value="1"/>
</dbReference>
<dbReference type="InterPro" id="IPR036890">
    <property type="entry name" value="HATPase_C_sf"/>
</dbReference>
<dbReference type="AlphaFoldDB" id="A0A1J1JP07"/>
<protein>
    <recommendedName>
        <fullName evidence="3">histidine kinase</fullName>
        <ecNumber evidence="3">2.7.13.3</ecNumber>
    </recommendedName>
</protein>
<evidence type="ECO:0000313" key="14">
    <source>
        <dbReference type="EMBL" id="CUM62044.1"/>
    </source>
</evidence>
<dbReference type="FunFam" id="1.10.287.130:FF:000001">
    <property type="entry name" value="Two-component sensor histidine kinase"/>
    <property type="match status" value="1"/>
</dbReference>
<evidence type="ECO:0000259" key="11">
    <source>
        <dbReference type="PROSITE" id="PS50112"/>
    </source>
</evidence>
<evidence type="ECO:0000256" key="1">
    <source>
        <dbReference type="ARBA" id="ARBA00000085"/>
    </source>
</evidence>
<dbReference type="InterPro" id="IPR003660">
    <property type="entry name" value="HAMP_dom"/>
</dbReference>
<dbReference type="SMART" id="SM00387">
    <property type="entry name" value="HATPase_c"/>
    <property type="match status" value="1"/>
</dbReference>
<sequence>MNTELPNRQPPNPQQMLRLLKKIAEIIGRWWSEFTLQTRLMAGATLVVSLLMSSLTFWAVNTIQEDARINDTRYGRDLGLLLAANVAPLIAEEKRDEVARFSRQFYTSTSSVRYMLYADQEGEIYLGLPFSDSAVQNSLTLRRRMQLPDNFLASVQSGNFADLPMVRQHLTPAGEVTDVFVPMMHNGNYLGILAIGINPNPTVVVSSNLTRDVTLAVFVSIWVMVILGAVFNALTITQPIKELVQGVKNIAVGNFNQRVDLPFGGELGELISSFNEMAERLESFEEQNIEELTAEKAKLETLVSTIADGAVLIDAELNLILVNPTAKRLFSWEGTTVIGNNVLNFLPNLVTEELSEPLQKIASGTLDGGEFRCSLGEPTNRTLRILLTTVLLHKSPGAEPLCHSCIHDAENTCELSERPNVQECTLYDYNPMSNSPGEDNYRESLKGIAMTIQDITREVELNDAKSQFISNISHELRTPLFNIKSFIETLHDYGEDLTEEERQEFLATANHETDRLTRLVNDVLDLSRLESCRIYNFEPVDMAQVVEQTLRTYQLNAKDKGIELSREIEPDLPLVVGNYDLLLQVLTNLVGNALKFTSLGGRVIIRVYLLEEDNLKKNQEVEEIEKGGWIISPPPPRPVDLHLAGNRPKNRYIRTEVSDTGTGISLEDQEAIFTRFFRVENRVHTLEGTGLGLSIVKNIIEKHRSQVHLMSELGIGTTFWFDLLVSQEETQSTSFGNDVFIGKSSISISKG</sequence>
<dbReference type="SUPFAM" id="SSF55874">
    <property type="entry name" value="ATPase domain of HSP90 chaperone/DNA topoisomerase II/histidine kinase"/>
    <property type="match status" value="1"/>
</dbReference>
<keyword evidence="9" id="KW-1133">Transmembrane helix</keyword>
<dbReference type="EC" id="2.7.13.3" evidence="3"/>
<dbReference type="PANTHER" id="PTHR43711:SF13">
    <property type="entry name" value="DRUG SENSORY PROTEIN A"/>
    <property type="match status" value="1"/>
</dbReference>
<dbReference type="EMBL" id="LR882963">
    <property type="protein sequence ID" value="CAD5914210.1"/>
    <property type="molecule type" value="Genomic_DNA"/>
</dbReference>
<dbReference type="Gene3D" id="6.10.340.10">
    <property type="match status" value="1"/>
</dbReference>
<feature type="domain" description="Histidine kinase" evidence="10">
    <location>
        <begin position="471"/>
        <end position="727"/>
    </location>
</feature>
<evidence type="ECO:0000256" key="4">
    <source>
        <dbReference type="ARBA" id="ARBA00022553"/>
    </source>
</evidence>
<evidence type="ECO:0000256" key="9">
    <source>
        <dbReference type="SAM" id="Phobius"/>
    </source>
</evidence>
<dbReference type="CDD" id="cd00082">
    <property type="entry name" value="HisKA"/>
    <property type="match status" value="1"/>
</dbReference>
<dbReference type="SUPFAM" id="SSF47384">
    <property type="entry name" value="Homodimeric domain of signal transducing histidine kinase"/>
    <property type="match status" value="1"/>
</dbReference>
<dbReference type="Pfam" id="PF00512">
    <property type="entry name" value="HisKA"/>
    <property type="match status" value="1"/>
</dbReference>
<dbReference type="SMART" id="SM00388">
    <property type="entry name" value="HisKA"/>
    <property type="match status" value="1"/>
</dbReference>